<dbReference type="GO" id="GO:0016747">
    <property type="term" value="F:acyltransferase activity, transferring groups other than amino-acyl groups"/>
    <property type="evidence" value="ECO:0007669"/>
    <property type="project" value="InterPro"/>
</dbReference>
<dbReference type="AlphaFoldDB" id="A0A1Y2T3Y6"/>
<dbReference type="SUPFAM" id="SSF55729">
    <property type="entry name" value="Acyl-CoA N-acyltransferases (Nat)"/>
    <property type="match status" value="1"/>
</dbReference>
<dbReference type="InterPro" id="IPR000182">
    <property type="entry name" value="GNAT_dom"/>
</dbReference>
<keyword evidence="1" id="KW-0808">Transferase</keyword>
<accession>A0A1Y2T3Y6</accession>
<dbReference type="PANTHER" id="PTHR43877">
    <property type="entry name" value="AMINOALKYLPHOSPHONATE N-ACETYLTRANSFERASE-RELATED-RELATED"/>
    <property type="match status" value="1"/>
</dbReference>
<name>A0A1Y2T3Y6_SYMTR</name>
<reference evidence="5" key="1">
    <citation type="submission" date="2016-04" db="EMBL/GenBank/DDBJ databases">
        <authorList>
            <person name="Antunes L.P."/>
            <person name="Martins L.F."/>
            <person name="Pereira R.V."/>
            <person name="Thomas A.M."/>
            <person name="Barbosa D."/>
            <person name="Nascimento L."/>
            <person name="Silva G.M."/>
            <person name="Condomitti G.W."/>
            <person name="Digiampietri L.A."/>
            <person name="Lombardi K.C."/>
            <person name="Ramos P.L."/>
            <person name="Quaggio R.B."/>
            <person name="Oliveira J.C."/>
            <person name="Pascon R.C."/>
            <person name="Cruz J.B."/>
            <person name="Silva A.M."/>
            <person name="Setubal J.C."/>
        </authorList>
    </citation>
    <scope>NUCLEOTIDE SEQUENCE [LARGE SCALE GENOMIC DNA]</scope>
</reference>
<dbReference type="CDD" id="cd04301">
    <property type="entry name" value="NAT_SF"/>
    <property type="match status" value="1"/>
</dbReference>
<sequence length="157" mass="17797">MVQIREASPSDYEGMLSVARSLPEWFNEQGLREMAADLRTHHGFVAVRRTGAEEQVVGFVTWLPRVGDVNLVELTWLGVTPQFQGRGLGRRLVEAVADRCGQIGVSVMEVTTLADSVDYAPYARTRAFYRKLGFRDWRVDADFYGPGDDRLVLRKYL</sequence>
<proteinExistence type="predicted"/>
<gene>
    <name evidence="4" type="ORF">A6D92_17380</name>
</gene>
<evidence type="ECO:0000256" key="1">
    <source>
        <dbReference type="ARBA" id="ARBA00022679"/>
    </source>
</evidence>
<evidence type="ECO:0000259" key="3">
    <source>
        <dbReference type="PROSITE" id="PS51186"/>
    </source>
</evidence>
<organism evidence="4 5">
    <name type="scientific">Symbiobacterium thermophilum</name>
    <dbReference type="NCBI Taxonomy" id="2734"/>
    <lineage>
        <taxon>Bacteria</taxon>
        <taxon>Bacillati</taxon>
        <taxon>Bacillota</taxon>
        <taxon>Clostridia</taxon>
        <taxon>Eubacteriales</taxon>
        <taxon>Symbiobacteriaceae</taxon>
        <taxon>Symbiobacterium</taxon>
    </lineage>
</organism>
<dbReference type="Proteomes" id="UP000194267">
    <property type="component" value="Unassembled WGS sequence"/>
</dbReference>
<dbReference type="Pfam" id="PF13508">
    <property type="entry name" value="Acetyltransf_7"/>
    <property type="match status" value="1"/>
</dbReference>
<comment type="caution">
    <text evidence="4">The sequence shown here is derived from an EMBL/GenBank/DDBJ whole genome shotgun (WGS) entry which is preliminary data.</text>
</comment>
<protein>
    <recommendedName>
        <fullName evidence="3">N-acetyltransferase domain-containing protein</fullName>
    </recommendedName>
</protein>
<keyword evidence="2" id="KW-0012">Acyltransferase</keyword>
<dbReference type="EMBL" id="LWLV01001744">
    <property type="protein sequence ID" value="OTA40454.1"/>
    <property type="molecule type" value="Genomic_DNA"/>
</dbReference>
<feature type="domain" description="N-acetyltransferase" evidence="3">
    <location>
        <begin position="2"/>
        <end position="157"/>
    </location>
</feature>
<dbReference type="InterPro" id="IPR016181">
    <property type="entry name" value="Acyl_CoA_acyltransferase"/>
</dbReference>
<evidence type="ECO:0000256" key="2">
    <source>
        <dbReference type="ARBA" id="ARBA00023315"/>
    </source>
</evidence>
<dbReference type="Gene3D" id="3.40.630.30">
    <property type="match status" value="1"/>
</dbReference>
<dbReference type="InterPro" id="IPR050832">
    <property type="entry name" value="Bact_Acetyltransf"/>
</dbReference>
<evidence type="ECO:0000313" key="5">
    <source>
        <dbReference type="Proteomes" id="UP000194267"/>
    </source>
</evidence>
<dbReference type="PROSITE" id="PS51186">
    <property type="entry name" value="GNAT"/>
    <property type="match status" value="1"/>
</dbReference>
<evidence type="ECO:0000313" key="4">
    <source>
        <dbReference type="EMBL" id="OTA40454.1"/>
    </source>
</evidence>